<name>A0ACB9SUS3_HOLOL</name>
<evidence type="ECO:0000313" key="2">
    <source>
        <dbReference type="Proteomes" id="UP001056778"/>
    </source>
</evidence>
<proteinExistence type="predicted"/>
<keyword evidence="1" id="KW-0255">Endonuclease</keyword>
<keyword evidence="1" id="KW-0540">Nuclease</keyword>
<gene>
    <name evidence="1" type="ORF">MML48_7g00009895</name>
</gene>
<accession>A0ACB9SUS3</accession>
<organism evidence="1 2">
    <name type="scientific">Holotrichia oblita</name>
    <name type="common">Chafer beetle</name>
    <dbReference type="NCBI Taxonomy" id="644536"/>
    <lineage>
        <taxon>Eukaryota</taxon>
        <taxon>Metazoa</taxon>
        <taxon>Ecdysozoa</taxon>
        <taxon>Arthropoda</taxon>
        <taxon>Hexapoda</taxon>
        <taxon>Insecta</taxon>
        <taxon>Pterygota</taxon>
        <taxon>Neoptera</taxon>
        <taxon>Endopterygota</taxon>
        <taxon>Coleoptera</taxon>
        <taxon>Polyphaga</taxon>
        <taxon>Scarabaeiformia</taxon>
        <taxon>Scarabaeidae</taxon>
        <taxon>Melolonthinae</taxon>
        <taxon>Holotrichia</taxon>
    </lineage>
</organism>
<sequence>MALLDACGFCDSPITRHNPVVECNGKCGKKYHVGCVGLIPAAVDVITVPACTISLNSDLTDPQPLVLNPSGGNGIEAFFLPTSGDTVVLAENQVVEVACPGNSVLVDGVSIGAVTGQATCSSTRFVISGKTVSFSSITCSSNAAHTARLTGNSCLSNYQEGEIGFLVGTRFIRTMVLCWDRTYQRTLYSQFSLTKTIAGYQSGYPRPSFLQGSGFFTTTGVDNLYTQNTQRTTINGLLGLPAGSYQYIAQSGNYYLSRGHLTAKTDFLYGSQQRSTFYLINAVPQWQVINAYVWGTVEQNVRDLASGRGLDLTVYTGTHGVSTLPHATTGQQVELYLYVSGTARGIPVPRLTWKVVYNPVTRAGVAIITVNNPYVFDASTDVICTNISCTISINNDLTDPQPLVLNPSGGNGINAFFLPTSGDTVSLAENQLVDVACPGNSVLVDGVSIGAVTGQARCSSSRFVISGKTVPFSSITCSSHAAHTARLTGNSCLSSYQEAEIGFLVGTRFIRTILLCWDRARQTTLYTQFSLTKTIAGYQSGYPRPSFVQGSGFFTATGIDNLYTQNTQRTTINGLLGLPAGSYQYIAQSGNYYLSRGHLAAKTDFLYGSQQRSTFYFINAIPQWQVVNAYVWGTVEQNVRDLASRRGLDLTVYTGTHGVSTLPHATTGQQVELYLYVSGTARGIPVPRLTWKVVYNPVTRAGVAIITVNNPYVFEASKDVICTNICNQLTWITFQQANAAVGCSISLNNDITEPQPLILTPQGGYGNDAFFLPSNGDRILLTDNQLLDIACPNGNVLVGGTSLGSSSSQARCSGGYFVIGGRTVPFSSITCSTIPYHTARFTGNTCLTGYREIEIGFIVGNRFLTIMLLCFDQTRQHTLYSQFNLTKTIGGYQTGYPRPSWLQGSGFFTVSGVDTLYTRNQQRITINRLLGLSDSSYQYIAETSDYYLSRGHLTAKADFLYGAQHRATFYLVNAAPQWQIFNGGNWNYLEQDVRNYASRNAVDLIIYTGTHGVTTLLHSVTGAETELYLYVNNNVRGIPVPRLYWKLVYDPLRKAGTVFIGVNNPYILNSSKDIICTNVCSQYSWLTWRATSVEYGYSYCCSVADFRRTVTTFPNLEVTQLL</sequence>
<evidence type="ECO:0000313" key="1">
    <source>
        <dbReference type="EMBL" id="KAI4458194.1"/>
    </source>
</evidence>
<reference evidence="1" key="1">
    <citation type="submission" date="2022-04" db="EMBL/GenBank/DDBJ databases">
        <title>Chromosome-scale genome assembly of Holotrichia oblita Faldermann.</title>
        <authorList>
            <person name="Rongchong L."/>
        </authorList>
    </citation>
    <scope>NUCLEOTIDE SEQUENCE</scope>
    <source>
        <strain evidence="1">81SQS9</strain>
    </source>
</reference>
<dbReference type="EMBL" id="CM043021">
    <property type="protein sequence ID" value="KAI4458194.1"/>
    <property type="molecule type" value="Genomic_DNA"/>
</dbReference>
<dbReference type="Proteomes" id="UP001056778">
    <property type="component" value="Chromosome 7"/>
</dbReference>
<comment type="caution">
    <text evidence="1">The sequence shown here is derived from an EMBL/GenBank/DDBJ whole genome shotgun (WGS) entry which is preliminary data.</text>
</comment>
<keyword evidence="2" id="KW-1185">Reference proteome</keyword>
<keyword evidence="1" id="KW-0378">Hydrolase</keyword>
<protein>
    <submittedName>
        <fullName evidence="1">Endonuclease related</fullName>
    </submittedName>
</protein>